<proteinExistence type="predicted"/>
<name>A0AAE1XDW8_9LAMI</name>
<keyword evidence="2" id="KW-1185">Reference proteome</keyword>
<dbReference type="Proteomes" id="UP001289374">
    <property type="component" value="Unassembled WGS sequence"/>
</dbReference>
<reference evidence="1" key="1">
    <citation type="submission" date="2020-06" db="EMBL/GenBank/DDBJ databases">
        <authorList>
            <person name="Li T."/>
            <person name="Hu X."/>
            <person name="Zhang T."/>
            <person name="Song X."/>
            <person name="Zhang H."/>
            <person name="Dai N."/>
            <person name="Sheng W."/>
            <person name="Hou X."/>
            <person name="Wei L."/>
        </authorList>
    </citation>
    <scope>NUCLEOTIDE SEQUENCE</scope>
    <source>
        <strain evidence="1">K16</strain>
        <tissue evidence="1">Leaf</tissue>
    </source>
</reference>
<evidence type="ECO:0000313" key="1">
    <source>
        <dbReference type="EMBL" id="KAK4410156.1"/>
    </source>
</evidence>
<evidence type="ECO:0000313" key="2">
    <source>
        <dbReference type="Proteomes" id="UP001289374"/>
    </source>
</evidence>
<dbReference type="EMBL" id="JACGWL010000001">
    <property type="protein sequence ID" value="KAK4410156.1"/>
    <property type="molecule type" value="Genomic_DNA"/>
</dbReference>
<reference evidence="1" key="2">
    <citation type="journal article" date="2024" name="Plant">
        <title>Genomic evolution and insights into agronomic trait innovations of Sesamum species.</title>
        <authorList>
            <person name="Miao H."/>
            <person name="Wang L."/>
            <person name="Qu L."/>
            <person name="Liu H."/>
            <person name="Sun Y."/>
            <person name="Le M."/>
            <person name="Wang Q."/>
            <person name="Wei S."/>
            <person name="Zheng Y."/>
            <person name="Lin W."/>
            <person name="Duan Y."/>
            <person name="Cao H."/>
            <person name="Xiong S."/>
            <person name="Wang X."/>
            <person name="Wei L."/>
            <person name="Li C."/>
            <person name="Ma Q."/>
            <person name="Ju M."/>
            <person name="Zhao R."/>
            <person name="Li G."/>
            <person name="Mu C."/>
            <person name="Tian Q."/>
            <person name="Mei H."/>
            <person name="Zhang T."/>
            <person name="Gao T."/>
            <person name="Zhang H."/>
        </authorList>
    </citation>
    <scope>NUCLEOTIDE SEQUENCE</scope>
    <source>
        <strain evidence="1">K16</strain>
    </source>
</reference>
<gene>
    <name evidence="1" type="ORF">Sango_0088600</name>
</gene>
<organism evidence="1 2">
    <name type="scientific">Sesamum angolense</name>
    <dbReference type="NCBI Taxonomy" id="2727404"/>
    <lineage>
        <taxon>Eukaryota</taxon>
        <taxon>Viridiplantae</taxon>
        <taxon>Streptophyta</taxon>
        <taxon>Embryophyta</taxon>
        <taxon>Tracheophyta</taxon>
        <taxon>Spermatophyta</taxon>
        <taxon>Magnoliopsida</taxon>
        <taxon>eudicotyledons</taxon>
        <taxon>Gunneridae</taxon>
        <taxon>Pentapetalae</taxon>
        <taxon>asterids</taxon>
        <taxon>lamiids</taxon>
        <taxon>Lamiales</taxon>
        <taxon>Pedaliaceae</taxon>
        <taxon>Sesamum</taxon>
    </lineage>
</organism>
<dbReference type="PANTHER" id="PTHR11439:SF465">
    <property type="entry name" value="REVERSE TRANSCRIPTASE TY1_COPIA-TYPE DOMAIN-CONTAINING PROTEIN"/>
    <property type="match status" value="1"/>
</dbReference>
<comment type="caution">
    <text evidence="1">The sequence shown here is derived from an EMBL/GenBank/DDBJ whole genome shotgun (WGS) entry which is preliminary data.</text>
</comment>
<sequence>MAASVCELKWISYLLQDFGVSCSLPIALFCDNKATLHITANPMFHERTKHIEIDCHVVRDAYKDGFVSPTHVRVIAQIADMFTKALPPKSFASLVSKLGLVSLDPSPTCEGAVEIYDLLLEQITSNLMELELMQIYWKEGEVEVVLV</sequence>
<dbReference type="AlphaFoldDB" id="A0AAE1XDW8"/>
<dbReference type="CDD" id="cd09272">
    <property type="entry name" value="RNase_HI_RT_Ty1"/>
    <property type="match status" value="1"/>
</dbReference>
<protein>
    <submittedName>
        <fullName evidence="1">Uncharacterized protein</fullName>
    </submittedName>
</protein>
<accession>A0AAE1XDW8</accession>
<dbReference type="PANTHER" id="PTHR11439">
    <property type="entry name" value="GAG-POL-RELATED RETROTRANSPOSON"/>
    <property type="match status" value="1"/>
</dbReference>